<sequence>MESLHPEAMRGTLPGASDGVLVLALDGKGFGGPSLIHCQCVRLSTRHERVCLDVQTNPACMLSSSSGTAPSEAHPDATSGCSCALRWTSVASSGSGALPPLKSLRVRLHQTRTVCWMHLADGETVLMPTAL</sequence>
<dbReference type="Proteomes" id="UP000322234">
    <property type="component" value="Unassembled WGS sequence"/>
</dbReference>
<dbReference type="EMBL" id="VBQZ03000041">
    <property type="protein sequence ID" value="MXQ87853.1"/>
    <property type="molecule type" value="Genomic_DNA"/>
</dbReference>
<dbReference type="AlphaFoldDB" id="A0A6B0RKM7"/>
<evidence type="ECO:0000313" key="1">
    <source>
        <dbReference type="EMBL" id="MXQ87853.1"/>
    </source>
</evidence>
<comment type="caution">
    <text evidence="1">The sequence shown here is derived from an EMBL/GenBank/DDBJ whole genome shotgun (WGS) entry which is preliminary data.</text>
</comment>
<protein>
    <submittedName>
        <fullName evidence="1">Uncharacterized protein</fullName>
    </submittedName>
</protein>
<gene>
    <name evidence="1" type="ORF">E5288_WYG015319</name>
</gene>
<organism evidence="1 2">
    <name type="scientific">Bos mutus</name>
    <name type="common">wild yak</name>
    <dbReference type="NCBI Taxonomy" id="72004"/>
    <lineage>
        <taxon>Eukaryota</taxon>
        <taxon>Metazoa</taxon>
        <taxon>Chordata</taxon>
        <taxon>Craniata</taxon>
        <taxon>Vertebrata</taxon>
        <taxon>Euteleostomi</taxon>
        <taxon>Mammalia</taxon>
        <taxon>Eutheria</taxon>
        <taxon>Laurasiatheria</taxon>
        <taxon>Artiodactyla</taxon>
        <taxon>Ruminantia</taxon>
        <taxon>Pecora</taxon>
        <taxon>Bovidae</taxon>
        <taxon>Bovinae</taxon>
        <taxon>Bos</taxon>
    </lineage>
</organism>
<proteinExistence type="predicted"/>
<reference evidence="1" key="1">
    <citation type="submission" date="2019-10" db="EMBL/GenBank/DDBJ databases">
        <title>The sequence and de novo assembly of the wild yak genome.</title>
        <authorList>
            <person name="Liu Y."/>
        </authorList>
    </citation>
    <scope>NUCLEOTIDE SEQUENCE [LARGE SCALE GENOMIC DNA]</scope>
    <source>
        <strain evidence="1">WY2019</strain>
    </source>
</reference>
<evidence type="ECO:0000313" key="2">
    <source>
        <dbReference type="Proteomes" id="UP000322234"/>
    </source>
</evidence>
<name>A0A6B0RKM7_9CETA</name>
<accession>A0A6B0RKM7</accession>
<keyword evidence="2" id="KW-1185">Reference proteome</keyword>